<keyword evidence="6" id="KW-0819">tRNA processing</keyword>
<evidence type="ECO:0000256" key="7">
    <source>
        <dbReference type="ARBA" id="ARBA00023235"/>
    </source>
</evidence>
<feature type="binding site" evidence="15">
    <location>
        <position position="213"/>
    </location>
    <ligand>
        <name>substrate</name>
    </ligand>
</feature>
<dbReference type="OrthoDB" id="10256309at2759"/>
<reference evidence="18" key="1">
    <citation type="journal article" date="2020" name="Stud. Mycol.">
        <title>101 Dothideomycetes genomes: a test case for predicting lifestyles and emergence of pathogens.</title>
        <authorList>
            <person name="Haridas S."/>
            <person name="Albert R."/>
            <person name="Binder M."/>
            <person name="Bloem J."/>
            <person name="Labutti K."/>
            <person name="Salamov A."/>
            <person name="Andreopoulos B."/>
            <person name="Baker S."/>
            <person name="Barry K."/>
            <person name="Bills G."/>
            <person name="Bluhm B."/>
            <person name="Cannon C."/>
            <person name="Castanera R."/>
            <person name="Culley D."/>
            <person name="Daum C."/>
            <person name="Ezra D."/>
            <person name="Gonzalez J."/>
            <person name="Henrissat B."/>
            <person name="Kuo A."/>
            <person name="Liang C."/>
            <person name="Lipzen A."/>
            <person name="Lutzoni F."/>
            <person name="Magnuson J."/>
            <person name="Mondo S."/>
            <person name="Nolan M."/>
            <person name="Ohm R."/>
            <person name="Pangilinan J."/>
            <person name="Park H.-J."/>
            <person name="Ramirez L."/>
            <person name="Alfaro M."/>
            <person name="Sun H."/>
            <person name="Tritt A."/>
            <person name="Yoshinaga Y."/>
            <person name="Zwiers L.-H."/>
            <person name="Turgeon B."/>
            <person name="Goodwin S."/>
            <person name="Spatafora J."/>
            <person name="Crous P."/>
            <person name="Grigoriev I."/>
        </authorList>
    </citation>
    <scope>NUCLEOTIDE SEQUENCE</scope>
    <source>
        <strain evidence="18">Tuck. ex Michener</strain>
    </source>
</reference>
<keyword evidence="8" id="KW-0539">Nucleus</keyword>
<evidence type="ECO:0000256" key="1">
    <source>
        <dbReference type="ARBA" id="ARBA00001166"/>
    </source>
</evidence>
<dbReference type="PANTHER" id="PTHR11142">
    <property type="entry name" value="PSEUDOURIDYLATE SYNTHASE"/>
    <property type="match status" value="1"/>
</dbReference>
<comment type="catalytic activity">
    <reaction evidence="2">
        <text>uridine in snRNA = pseudouridine in snRNA</text>
        <dbReference type="Rhea" id="RHEA:51124"/>
        <dbReference type="Rhea" id="RHEA-COMP:12891"/>
        <dbReference type="Rhea" id="RHEA-COMP:12892"/>
        <dbReference type="ChEBI" id="CHEBI:65314"/>
        <dbReference type="ChEBI" id="CHEBI:65315"/>
    </reaction>
</comment>
<evidence type="ECO:0000256" key="2">
    <source>
        <dbReference type="ARBA" id="ARBA00001832"/>
    </source>
</evidence>
<gene>
    <name evidence="18" type="ORF">EV356DRAFT_513662</name>
</gene>
<feature type="compositionally biased region" description="Basic and acidic residues" evidence="16">
    <location>
        <begin position="36"/>
        <end position="79"/>
    </location>
</feature>
<sequence length="670" mass="76038">MANTSESHQPPASSSGSQKRKWYNDTVRNGSRKHGDKRDKGRDLGRKSYHRQDVDKRQRNELDQEKRRKLDTSQRKESILPKPFSEEEIAAEERRPKHKVAVMIGYAGSGYKGMQINWSEKTIEGDLFHAFVKAGAISKANANDPKKSSLVRCARTDKGVHAAGNVISLKLIIEDGDVVKKINTHLPAQIRVWGIERTIGSFSCYQACDSRWYEYLIPTHSLLPPHPSSFLARELEKTADEVGDREGYEERQIDVANFWQSVDETDIKPILESLDNEIRPQVTEALYKSDEHFSVDAEHEDIKRVASPSPTSEPADRTEHETPQIDTSGIMNKHTARAPDKGDIPHSMVEPGFAETLDARGEDPNAENPKSEMGTTDSTDSDIRVQTNSESKSNPALMSAIKRLRNAYLDAKRRYRVSPSRIARLQTALNAYEGTHNFYNYTIQKTGRDPSAKRHIKSFKVSPQPILKRLRGNEYDQAKPEKGEEEAEAEETEWLSLKVHGQSFMMHQIRKMVGMAVLAVRCGADAVPLIQQSYHWNTKFSIPKAPGLGLLLERPVFESYNQKVEDKFKERTKVGFEQYEKEISEFKDREIYGRVFGEEQRNAVFHSFWGHIDRYREPYFLYVTSKGWEATKGAKYGSAEKAGGEKVADLVQSDDEEIETEGAEGEGREG</sequence>
<dbReference type="AlphaFoldDB" id="A0A6A6HE85"/>
<feature type="compositionally biased region" description="Basic and acidic residues" evidence="16">
    <location>
        <begin position="292"/>
        <end position="304"/>
    </location>
</feature>
<dbReference type="GO" id="GO:0003723">
    <property type="term" value="F:RNA binding"/>
    <property type="evidence" value="ECO:0007669"/>
    <property type="project" value="InterPro"/>
</dbReference>
<evidence type="ECO:0000256" key="6">
    <source>
        <dbReference type="ARBA" id="ARBA00022694"/>
    </source>
</evidence>
<evidence type="ECO:0000313" key="19">
    <source>
        <dbReference type="Proteomes" id="UP000800092"/>
    </source>
</evidence>
<dbReference type="SUPFAM" id="SSF55120">
    <property type="entry name" value="Pseudouridine synthase"/>
    <property type="match status" value="1"/>
</dbReference>
<evidence type="ECO:0000256" key="12">
    <source>
        <dbReference type="ARBA" id="ARBA00079072"/>
    </source>
</evidence>
<dbReference type="FunFam" id="3.30.70.660:FF:000002">
    <property type="entry name" value="tRNA pseudouridine synthase"/>
    <property type="match status" value="1"/>
</dbReference>
<dbReference type="EMBL" id="ML991789">
    <property type="protein sequence ID" value="KAF2235780.1"/>
    <property type="molecule type" value="Genomic_DNA"/>
</dbReference>
<dbReference type="GO" id="GO:0031119">
    <property type="term" value="P:tRNA pseudouridine synthesis"/>
    <property type="evidence" value="ECO:0007669"/>
    <property type="project" value="InterPro"/>
</dbReference>
<comment type="function">
    <text evidence="10">Formation of pseudouridine at positions 27 and 28 in the anticodon stem and loop of transfer RNAs; at positions 34 and 36 of intron-containing precursor tRNA(Ile) and at position 35 in the intron-containing tRNA(Tyr). Catalyzes pseudouridylation at position 44 in U2 snRNA. Also catalyzes pseudouridylation of mRNAs.</text>
</comment>
<dbReference type="InterPro" id="IPR041708">
    <property type="entry name" value="PUS1/PUS2-like"/>
</dbReference>
<evidence type="ECO:0000256" key="15">
    <source>
        <dbReference type="PIRSR" id="PIRSR641708-2"/>
    </source>
</evidence>
<dbReference type="Gene3D" id="3.30.70.580">
    <property type="entry name" value="Pseudouridine synthase I, catalytic domain, N-terminal subdomain"/>
    <property type="match status" value="1"/>
</dbReference>
<dbReference type="InterPro" id="IPR020094">
    <property type="entry name" value="TruA/RsuA/RluB/E/F_N"/>
</dbReference>
<dbReference type="GO" id="GO:0005634">
    <property type="term" value="C:nucleus"/>
    <property type="evidence" value="ECO:0007669"/>
    <property type="project" value="UniProtKB-SubCell"/>
</dbReference>
<keyword evidence="5" id="KW-0507">mRNA processing</keyword>
<feature type="compositionally biased region" description="Basic and acidic residues" evidence="16">
    <location>
        <begin position="314"/>
        <end position="323"/>
    </location>
</feature>
<feature type="region of interest" description="Disordered" evidence="16">
    <location>
        <begin position="645"/>
        <end position="670"/>
    </location>
</feature>
<protein>
    <recommendedName>
        <fullName evidence="11">tRNA pseudouridine synthase 1</fullName>
    </recommendedName>
    <alternativeName>
        <fullName evidence="12">tRNA pseudouridylate synthase 1</fullName>
    </alternativeName>
    <alternativeName>
        <fullName evidence="13">tRNA-uridine isomerase 1</fullName>
    </alternativeName>
</protein>
<dbReference type="InterPro" id="IPR020103">
    <property type="entry name" value="PsdUridine_synth_cat_dom_sf"/>
</dbReference>
<feature type="compositionally biased region" description="Polar residues" evidence="16">
    <location>
        <begin position="1"/>
        <end position="17"/>
    </location>
</feature>
<name>A0A6A6HE85_VIRVR</name>
<dbReference type="GO" id="GO:0031120">
    <property type="term" value="P:snRNA pseudouridine synthesis"/>
    <property type="evidence" value="ECO:0007669"/>
    <property type="project" value="UniProtKB-ARBA"/>
</dbReference>
<evidence type="ECO:0000256" key="10">
    <source>
        <dbReference type="ARBA" id="ARBA00053072"/>
    </source>
</evidence>
<feature type="active site" description="Nucleophile" evidence="14">
    <location>
        <position position="157"/>
    </location>
</feature>
<dbReference type="CDD" id="cd02568">
    <property type="entry name" value="PseudoU_synth_PUS1_PUS2"/>
    <property type="match status" value="1"/>
</dbReference>
<evidence type="ECO:0000256" key="14">
    <source>
        <dbReference type="PIRSR" id="PIRSR641708-1"/>
    </source>
</evidence>
<keyword evidence="19" id="KW-1185">Reference proteome</keyword>
<dbReference type="Pfam" id="PF01416">
    <property type="entry name" value="PseudoU_synth_1"/>
    <property type="match status" value="1"/>
</dbReference>
<comment type="catalytic activity">
    <reaction evidence="9">
        <text>a uridine in tRNA = a pseudouridine in tRNA</text>
        <dbReference type="Rhea" id="RHEA:54572"/>
        <dbReference type="Rhea" id="RHEA-COMP:13339"/>
        <dbReference type="Rhea" id="RHEA-COMP:13934"/>
        <dbReference type="ChEBI" id="CHEBI:65314"/>
        <dbReference type="ChEBI" id="CHEBI:65315"/>
    </reaction>
</comment>
<feature type="compositionally biased region" description="Polar residues" evidence="16">
    <location>
        <begin position="373"/>
        <end position="393"/>
    </location>
</feature>
<evidence type="ECO:0000256" key="9">
    <source>
        <dbReference type="ARBA" id="ARBA00036943"/>
    </source>
</evidence>
<dbReference type="GO" id="GO:0009982">
    <property type="term" value="F:pseudouridine synthase activity"/>
    <property type="evidence" value="ECO:0007669"/>
    <property type="project" value="InterPro"/>
</dbReference>
<organism evidence="18 19">
    <name type="scientific">Viridothelium virens</name>
    <name type="common">Speckled blister lichen</name>
    <name type="synonym">Trypethelium virens</name>
    <dbReference type="NCBI Taxonomy" id="1048519"/>
    <lineage>
        <taxon>Eukaryota</taxon>
        <taxon>Fungi</taxon>
        <taxon>Dikarya</taxon>
        <taxon>Ascomycota</taxon>
        <taxon>Pezizomycotina</taxon>
        <taxon>Dothideomycetes</taxon>
        <taxon>Dothideomycetes incertae sedis</taxon>
        <taxon>Trypetheliales</taxon>
        <taxon>Trypetheliaceae</taxon>
        <taxon>Viridothelium</taxon>
    </lineage>
</organism>
<comment type="subcellular location">
    <subcellularLocation>
        <location evidence="3">Nucleus</location>
    </subcellularLocation>
</comment>
<dbReference type="InterPro" id="IPR001406">
    <property type="entry name" value="PsdUridine_synth_TruA"/>
</dbReference>
<feature type="domain" description="Pseudouridine synthase I TruA alpha/beta" evidence="17">
    <location>
        <begin position="428"/>
        <end position="557"/>
    </location>
</feature>
<dbReference type="GO" id="GO:0006397">
    <property type="term" value="P:mRNA processing"/>
    <property type="evidence" value="ECO:0007669"/>
    <property type="project" value="UniProtKB-KW"/>
</dbReference>
<dbReference type="InterPro" id="IPR020095">
    <property type="entry name" value="PsdUridine_synth_TruA_C"/>
</dbReference>
<evidence type="ECO:0000256" key="3">
    <source>
        <dbReference type="ARBA" id="ARBA00004123"/>
    </source>
</evidence>
<feature type="region of interest" description="Disordered" evidence="16">
    <location>
        <begin position="1"/>
        <end position="94"/>
    </location>
</feature>
<dbReference type="Proteomes" id="UP000800092">
    <property type="component" value="Unassembled WGS sequence"/>
</dbReference>
<dbReference type="GO" id="GO:1990481">
    <property type="term" value="P:mRNA pseudouridine synthesis"/>
    <property type="evidence" value="ECO:0007669"/>
    <property type="project" value="TreeGrafter"/>
</dbReference>
<evidence type="ECO:0000256" key="13">
    <source>
        <dbReference type="ARBA" id="ARBA00080858"/>
    </source>
</evidence>
<evidence type="ECO:0000256" key="4">
    <source>
        <dbReference type="ARBA" id="ARBA00009375"/>
    </source>
</evidence>
<dbReference type="Gene3D" id="3.30.70.660">
    <property type="entry name" value="Pseudouridine synthase I, catalytic domain, C-terminal subdomain"/>
    <property type="match status" value="1"/>
</dbReference>
<evidence type="ECO:0000256" key="8">
    <source>
        <dbReference type="ARBA" id="ARBA00023242"/>
    </source>
</evidence>
<comment type="catalytic activity">
    <reaction evidence="1">
        <text>a uridine in mRNA = a pseudouridine in mRNA</text>
        <dbReference type="Rhea" id="RHEA:56644"/>
        <dbReference type="Rhea" id="RHEA-COMP:14658"/>
        <dbReference type="Rhea" id="RHEA-COMP:14659"/>
        <dbReference type="ChEBI" id="CHEBI:65314"/>
        <dbReference type="ChEBI" id="CHEBI:65315"/>
    </reaction>
</comment>
<dbReference type="InterPro" id="IPR020097">
    <property type="entry name" value="PsdUridine_synth_TruA_a/b_dom"/>
</dbReference>
<proteinExistence type="inferred from homology"/>
<comment type="similarity">
    <text evidence="4">Belongs to the tRNA pseudouridine synthase TruA family.</text>
</comment>
<dbReference type="FunFam" id="3.30.70.580:FF:000002">
    <property type="entry name" value="tRNA pseudouridine synthase"/>
    <property type="match status" value="1"/>
</dbReference>
<evidence type="ECO:0000256" key="11">
    <source>
        <dbReference type="ARBA" id="ARBA00073968"/>
    </source>
</evidence>
<evidence type="ECO:0000256" key="5">
    <source>
        <dbReference type="ARBA" id="ARBA00022664"/>
    </source>
</evidence>
<accession>A0A6A6HE85</accession>
<evidence type="ECO:0000313" key="18">
    <source>
        <dbReference type="EMBL" id="KAF2235780.1"/>
    </source>
</evidence>
<evidence type="ECO:0000259" key="17">
    <source>
        <dbReference type="Pfam" id="PF01416"/>
    </source>
</evidence>
<keyword evidence="7" id="KW-0413">Isomerase</keyword>
<evidence type="ECO:0000256" key="16">
    <source>
        <dbReference type="SAM" id="MobiDB-lite"/>
    </source>
</evidence>
<feature type="compositionally biased region" description="Acidic residues" evidence="16">
    <location>
        <begin position="652"/>
        <end position="664"/>
    </location>
</feature>
<feature type="region of interest" description="Disordered" evidence="16">
    <location>
        <begin position="292"/>
        <end position="393"/>
    </location>
</feature>
<dbReference type="PANTHER" id="PTHR11142:SF4">
    <property type="entry name" value="PSEUDOURIDYLATE SYNTHASE 1 HOMOLOG"/>
    <property type="match status" value="1"/>
</dbReference>